<proteinExistence type="inferred from homology"/>
<dbReference type="OrthoDB" id="9815217at2"/>
<evidence type="ECO:0000313" key="11">
    <source>
        <dbReference type="EMBL" id="PWG63945.1"/>
    </source>
</evidence>
<evidence type="ECO:0000256" key="9">
    <source>
        <dbReference type="SAM" id="Phobius"/>
    </source>
</evidence>
<feature type="transmembrane region" description="Helical" evidence="9">
    <location>
        <begin position="20"/>
        <end position="42"/>
    </location>
</feature>
<dbReference type="RefSeq" id="WP_109677643.1">
    <property type="nucleotide sequence ID" value="NZ_CP086615.1"/>
</dbReference>
<comment type="caution">
    <text evidence="11">The sequence shown here is derived from an EMBL/GenBank/DDBJ whole genome shotgun (WGS) entry which is preliminary data.</text>
</comment>
<evidence type="ECO:0000313" key="12">
    <source>
        <dbReference type="Proteomes" id="UP000245474"/>
    </source>
</evidence>
<evidence type="ECO:0000256" key="4">
    <source>
        <dbReference type="ARBA" id="ARBA00022692"/>
    </source>
</evidence>
<dbReference type="NCBIfam" id="NF006508">
    <property type="entry name" value="PRK08944.1"/>
    <property type="match status" value="1"/>
</dbReference>
<dbReference type="PANTHER" id="PTHR30329:SF21">
    <property type="entry name" value="LIPOPROTEIN YIAD-RELATED"/>
    <property type="match status" value="1"/>
</dbReference>
<dbReference type="Pfam" id="PF00691">
    <property type="entry name" value="OmpA"/>
    <property type="match status" value="1"/>
</dbReference>
<protein>
    <submittedName>
        <fullName evidence="11">Type VI secretion system protein TssL</fullName>
    </submittedName>
</protein>
<comment type="similarity">
    <text evidence="2">Belongs to the MotB family.</text>
</comment>
<dbReference type="SUPFAM" id="SSF103088">
    <property type="entry name" value="OmpA-like"/>
    <property type="match status" value="1"/>
</dbReference>
<feature type="domain" description="OmpA-like" evidence="10">
    <location>
        <begin position="159"/>
        <end position="280"/>
    </location>
</feature>
<keyword evidence="5 9" id="KW-1133">Transmembrane helix</keyword>
<evidence type="ECO:0000259" key="10">
    <source>
        <dbReference type="PROSITE" id="PS51123"/>
    </source>
</evidence>
<dbReference type="PROSITE" id="PS51123">
    <property type="entry name" value="OMPA_2"/>
    <property type="match status" value="1"/>
</dbReference>
<dbReference type="InterPro" id="IPR025713">
    <property type="entry name" value="MotB-like_N_dom"/>
</dbReference>
<dbReference type="CDD" id="cd07185">
    <property type="entry name" value="OmpA_C-like"/>
    <property type="match status" value="1"/>
</dbReference>
<evidence type="ECO:0000256" key="2">
    <source>
        <dbReference type="ARBA" id="ARBA00008914"/>
    </source>
</evidence>
<keyword evidence="12" id="KW-1185">Reference proteome</keyword>
<sequence>MLGDPRNRKKTRIVPAGSPAWMATFADLSTLLLSFFVLLLSFSEMDVERYKQIAGSLRNAFGVQTEQFSREPPKGTSFIMRNFSPSPGDPSPINPMQQSPTRELRQGAQGDGDSAEGRESGVADMDAEAVAEAAENLEAIQALLAEEIERGLVEVFRNGNRVVIRIRERGSFPSGSAELIEPFAPVINKIGQALSMTGGDIIVAGHTDSVPISNSRFRSNWELSAARAVTLVHRLRDAGDVDERRFTVEGNGDTEPLMSNDSPLGRAINRRVEITLVHGEEDAGVRSAADFLAPREEGSTNDDT</sequence>
<dbReference type="InterPro" id="IPR050330">
    <property type="entry name" value="Bact_OuterMem_StrucFunc"/>
</dbReference>
<evidence type="ECO:0000256" key="5">
    <source>
        <dbReference type="ARBA" id="ARBA00022989"/>
    </source>
</evidence>
<evidence type="ECO:0000256" key="6">
    <source>
        <dbReference type="ARBA" id="ARBA00023136"/>
    </source>
</evidence>
<dbReference type="InterPro" id="IPR017733">
    <property type="entry name" value="OmpA-like_dom_proteobacteria"/>
</dbReference>
<evidence type="ECO:0000256" key="3">
    <source>
        <dbReference type="ARBA" id="ARBA00022475"/>
    </source>
</evidence>
<dbReference type="Pfam" id="PF13677">
    <property type="entry name" value="MotB_plug"/>
    <property type="match status" value="1"/>
</dbReference>
<dbReference type="AlphaFoldDB" id="A0A2U2N3Y8"/>
<comment type="subcellular location">
    <subcellularLocation>
        <location evidence="1">Cell membrane</location>
        <topology evidence="1">Single-pass membrane protein</topology>
    </subcellularLocation>
</comment>
<dbReference type="PANTHER" id="PTHR30329">
    <property type="entry name" value="STATOR ELEMENT OF FLAGELLAR MOTOR COMPLEX"/>
    <property type="match status" value="1"/>
</dbReference>
<dbReference type="EMBL" id="QFFI01000008">
    <property type="protein sequence ID" value="PWG63945.1"/>
    <property type="molecule type" value="Genomic_DNA"/>
</dbReference>
<keyword evidence="3" id="KW-1003">Cell membrane</keyword>
<dbReference type="InterPro" id="IPR006665">
    <property type="entry name" value="OmpA-like"/>
</dbReference>
<dbReference type="Gene3D" id="3.30.1330.60">
    <property type="entry name" value="OmpA-like domain"/>
    <property type="match status" value="1"/>
</dbReference>
<evidence type="ECO:0000256" key="7">
    <source>
        <dbReference type="PROSITE-ProRule" id="PRU00473"/>
    </source>
</evidence>
<evidence type="ECO:0000256" key="8">
    <source>
        <dbReference type="SAM" id="MobiDB-lite"/>
    </source>
</evidence>
<dbReference type="Proteomes" id="UP000245474">
    <property type="component" value="Unassembled WGS sequence"/>
</dbReference>
<feature type="region of interest" description="Disordered" evidence="8">
    <location>
        <begin position="66"/>
        <end position="121"/>
    </location>
</feature>
<keyword evidence="6 7" id="KW-0472">Membrane</keyword>
<evidence type="ECO:0000256" key="1">
    <source>
        <dbReference type="ARBA" id="ARBA00004162"/>
    </source>
</evidence>
<gene>
    <name evidence="11" type="primary">tssL</name>
    <name evidence="11" type="ORF">DEM34_07050</name>
</gene>
<dbReference type="NCBIfam" id="TIGR03350">
    <property type="entry name" value="type_VI_ompA"/>
    <property type="match status" value="1"/>
</dbReference>
<keyword evidence="4 9" id="KW-0812">Transmembrane</keyword>
<dbReference type="InterPro" id="IPR036737">
    <property type="entry name" value="OmpA-like_sf"/>
</dbReference>
<accession>A0A2U2N3Y8</accession>
<name>A0A2U2N3Y8_9GAMM</name>
<organism evidence="11 12">
    <name type="scientific">Sediminicurvatus halobius</name>
    <dbReference type="NCBI Taxonomy" id="2182432"/>
    <lineage>
        <taxon>Bacteria</taxon>
        <taxon>Pseudomonadati</taxon>
        <taxon>Pseudomonadota</taxon>
        <taxon>Gammaproteobacteria</taxon>
        <taxon>Chromatiales</taxon>
        <taxon>Ectothiorhodospiraceae</taxon>
        <taxon>Sediminicurvatus</taxon>
    </lineage>
</organism>
<dbReference type="GO" id="GO:0005886">
    <property type="term" value="C:plasma membrane"/>
    <property type="evidence" value="ECO:0007669"/>
    <property type="project" value="UniProtKB-SubCell"/>
</dbReference>
<reference evidence="11 12" key="1">
    <citation type="submission" date="2018-05" db="EMBL/GenBank/DDBJ databases">
        <title>Spiribacter halobius sp. nov., a moderately halophilic bacterium isolated from marine solar saltern.</title>
        <authorList>
            <person name="Zheng W.-S."/>
            <person name="Lu D.-C."/>
            <person name="Du Z.-J."/>
        </authorList>
    </citation>
    <scope>NUCLEOTIDE SEQUENCE [LARGE SCALE GENOMIC DNA]</scope>
    <source>
        <strain evidence="11 12">E85</strain>
    </source>
</reference>